<reference evidence="1 2" key="1">
    <citation type="submission" date="2019-03" db="EMBL/GenBank/DDBJ databases">
        <title>Genomic Encyclopedia of Type Strains, Phase IV (KMG-IV): sequencing the most valuable type-strain genomes for metagenomic binning, comparative biology and taxonomic classification.</title>
        <authorList>
            <person name="Goeker M."/>
        </authorList>
    </citation>
    <scope>NUCLEOTIDE SEQUENCE [LARGE SCALE GENOMIC DNA]</scope>
    <source>
        <strain evidence="1 2">DSM 2132</strain>
    </source>
</reference>
<dbReference type="AlphaFoldDB" id="A0A4R2PJ85"/>
<sequence>MLNVAVVLDNNKIGRIGIDCREQKGVQDG</sequence>
<gene>
    <name evidence="1" type="ORF">EV659_104249</name>
</gene>
<proteinExistence type="predicted"/>
<name>A0A4R2PJ85_RHOSA</name>
<organism evidence="1 2">
    <name type="scientific">Rhodothalassium salexigens DSM 2132</name>
    <dbReference type="NCBI Taxonomy" id="1188247"/>
    <lineage>
        <taxon>Bacteria</taxon>
        <taxon>Pseudomonadati</taxon>
        <taxon>Pseudomonadota</taxon>
        <taxon>Alphaproteobacteria</taxon>
        <taxon>Rhodothalassiales</taxon>
        <taxon>Rhodothalassiaceae</taxon>
        <taxon>Rhodothalassium</taxon>
    </lineage>
</organism>
<dbReference type="InParanoid" id="A0A4R2PJ85"/>
<comment type="caution">
    <text evidence="1">The sequence shown here is derived from an EMBL/GenBank/DDBJ whole genome shotgun (WGS) entry which is preliminary data.</text>
</comment>
<evidence type="ECO:0000313" key="1">
    <source>
        <dbReference type="EMBL" id="TCP35397.1"/>
    </source>
</evidence>
<dbReference type="EMBL" id="SLXO01000004">
    <property type="protein sequence ID" value="TCP35397.1"/>
    <property type="molecule type" value="Genomic_DNA"/>
</dbReference>
<keyword evidence="2" id="KW-1185">Reference proteome</keyword>
<evidence type="ECO:0000313" key="2">
    <source>
        <dbReference type="Proteomes" id="UP000295399"/>
    </source>
</evidence>
<accession>A0A4R2PJ85</accession>
<protein>
    <submittedName>
        <fullName evidence="1">Uncharacterized protein</fullName>
    </submittedName>
</protein>
<dbReference type="Proteomes" id="UP000295399">
    <property type="component" value="Unassembled WGS sequence"/>
</dbReference>